<dbReference type="InterPro" id="IPR037069">
    <property type="entry name" value="AcylCoA_DH/ox_N_sf"/>
</dbReference>
<sequence length="599" mass="65587">MATTPKARLTELAADLEKYLGDPDDPGSRIPFTRVLDHDEHEEYPYGFVSQLRRWGVHEYSLPAEQGGRAGNVETGFNLMRLVARRDSTTATALVITNLSFMTVWIAGSDEQKRTLIAHMKRGGGLSWGLSERAHGSDLIANEMRAERVAGGWLLTGEKWLIGNATVADTMVVHARTGERNGPGAYSIFLVDKWSLDADTVEELPVEKLHGLRALDLSGLRLKGAFVPDSALVGAEGQGLEIALKSTQVARAVISSLALSSVDTALRLTLDFTERRVLFGGTVSDVPYSRRQLVEAFADLMVADAVSLGAVRAIQAAPEQLSVWSSVAKYLAPTLLEKTMSQLNVVIGARYFLRAHPHYGPYQKMLRDLLVANIADGNTVVNLRNLGQQLDGLLGRATTADDEVRAAAAERAAVLFGMDRELPVYDPSRQELFSRGLDDAVLAAPDALRRLRALAEDAKSAERDRLLRAADVAEELLGRAGTLAGRATALKAELGRAYAQSAELFDLAKEYCLVHAAAACVHTYVHSHDVLDDPLPSGAVLLLQLERLRKQLYPHEFVTDQAVVDEVMQVLRHLHRENRLFSHWQFPLAERTDLSAAAL</sequence>
<gene>
    <name evidence="9" type="ORF">GCM10010145_33410</name>
</gene>
<organism evidence="9 10">
    <name type="scientific">Streptomyces ruber</name>
    <dbReference type="NCBI Taxonomy" id="83378"/>
    <lineage>
        <taxon>Bacteria</taxon>
        <taxon>Bacillati</taxon>
        <taxon>Actinomycetota</taxon>
        <taxon>Actinomycetes</taxon>
        <taxon>Kitasatosporales</taxon>
        <taxon>Streptomycetaceae</taxon>
        <taxon>Streptomyces</taxon>
    </lineage>
</organism>
<dbReference type="PANTHER" id="PTHR43884:SF19">
    <property type="entry name" value="ACYL-COA DEHYDROGENASE FADE4-RELATED"/>
    <property type="match status" value="1"/>
</dbReference>
<dbReference type="PANTHER" id="PTHR43884">
    <property type="entry name" value="ACYL-COA DEHYDROGENASE"/>
    <property type="match status" value="1"/>
</dbReference>
<evidence type="ECO:0000259" key="6">
    <source>
        <dbReference type="Pfam" id="PF00441"/>
    </source>
</evidence>
<reference evidence="9" key="2">
    <citation type="submission" date="2020-09" db="EMBL/GenBank/DDBJ databases">
        <authorList>
            <person name="Sun Q."/>
            <person name="Ohkuma M."/>
        </authorList>
    </citation>
    <scope>NUCLEOTIDE SEQUENCE</scope>
    <source>
        <strain evidence="9">JCM 3131</strain>
    </source>
</reference>
<dbReference type="InterPro" id="IPR009100">
    <property type="entry name" value="AcylCoA_DH/oxidase_NM_dom_sf"/>
</dbReference>
<evidence type="ECO:0000313" key="10">
    <source>
        <dbReference type="Proteomes" id="UP000620156"/>
    </source>
</evidence>
<feature type="domain" description="Acyl-CoA dehydrogenase/oxidase N-terminal" evidence="8">
    <location>
        <begin position="35"/>
        <end position="123"/>
    </location>
</feature>
<keyword evidence="5" id="KW-0560">Oxidoreductase</keyword>
<accession>A0A918BD56</accession>
<dbReference type="SUPFAM" id="SSF47203">
    <property type="entry name" value="Acyl-CoA dehydrogenase C-terminal domain-like"/>
    <property type="match status" value="1"/>
</dbReference>
<comment type="caution">
    <text evidence="9">The sequence shown here is derived from an EMBL/GenBank/DDBJ whole genome shotgun (WGS) entry which is preliminary data.</text>
</comment>
<dbReference type="Gene3D" id="1.10.540.10">
    <property type="entry name" value="Acyl-CoA dehydrogenase/oxidase, N-terminal domain"/>
    <property type="match status" value="1"/>
</dbReference>
<evidence type="ECO:0000259" key="8">
    <source>
        <dbReference type="Pfam" id="PF02771"/>
    </source>
</evidence>
<keyword evidence="10" id="KW-1185">Reference proteome</keyword>
<dbReference type="CDD" id="cd00567">
    <property type="entry name" value="ACAD"/>
    <property type="match status" value="1"/>
</dbReference>
<evidence type="ECO:0000259" key="7">
    <source>
        <dbReference type="Pfam" id="PF02770"/>
    </source>
</evidence>
<dbReference type="Pfam" id="PF02771">
    <property type="entry name" value="Acyl-CoA_dh_N"/>
    <property type="match status" value="1"/>
</dbReference>
<evidence type="ECO:0000256" key="3">
    <source>
        <dbReference type="ARBA" id="ARBA00022630"/>
    </source>
</evidence>
<evidence type="ECO:0000313" key="9">
    <source>
        <dbReference type="EMBL" id="GGQ60606.1"/>
    </source>
</evidence>
<comment type="cofactor">
    <cofactor evidence="1 5">
        <name>FAD</name>
        <dbReference type="ChEBI" id="CHEBI:57692"/>
    </cofactor>
</comment>
<dbReference type="Pfam" id="PF02770">
    <property type="entry name" value="Acyl-CoA_dh_M"/>
    <property type="match status" value="1"/>
</dbReference>
<dbReference type="GO" id="GO:0003995">
    <property type="term" value="F:acyl-CoA dehydrogenase activity"/>
    <property type="evidence" value="ECO:0007669"/>
    <property type="project" value="TreeGrafter"/>
</dbReference>
<evidence type="ECO:0000256" key="1">
    <source>
        <dbReference type="ARBA" id="ARBA00001974"/>
    </source>
</evidence>
<keyword evidence="3 5" id="KW-0285">Flavoprotein</keyword>
<feature type="domain" description="Acyl-CoA oxidase/dehydrogenase middle" evidence="7">
    <location>
        <begin position="129"/>
        <end position="223"/>
    </location>
</feature>
<dbReference type="SUPFAM" id="SSF56645">
    <property type="entry name" value="Acyl-CoA dehydrogenase NM domain-like"/>
    <property type="match status" value="1"/>
</dbReference>
<proteinExistence type="inferred from homology"/>
<dbReference type="InterPro" id="IPR006091">
    <property type="entry name" value="Acyl-CoA_Oxase/DH_mid-dom"/>
</dbReference>
<dbReference type="Gene3D" id="1.20.140.10">
    <property type="entry name" value="Butyryl-CoA Dehydrogenase, subunit A, domain 3"/>
    <property type="match status" value="1"/>
</dbReference>
<dbReference type="RefSeq" id="WP_189217623.1">
    <property type="nucleotide sequence ID" value="NZ_BMQK01000006.1"/>
</dbReference>
<evidence type="ECO:0000256" key="2">
    <source>
        <dbReference type="ARBA" id="ARBA00009347"/>
    </source>
</evidence>
<name>A0A918BD56_9ACTN</name>
<dbReference type="AlphaFoldDB" id="A0A918BD56"/>
<dbReference type="InterPro" id="IPR046373">
    <property type="entry name" value="Acyl-CoA_Oxase/DH_mid-dom_sf"/>
</dbReference>
<dbReference type="GO" id="GO:0005886">
    <property type="term" value="C:plasma membrane"/>
    <property type="evidence" value="ECO:0007669"/>
    <property type="project" value="TreeGrafter"/>
</dbReference>
<reference evidence="9" key="1">
    <citation type="journal article" date="2014" name="Int. J. Syst. Evol. Microbiol.">
        <title>Complete genome sequence of Corynebacterium casei LMG S-19264T (=DSM 44701T), isolated from a smear-ripened cheese.</title>
        <authorList>
            <consortium name="US DOE Joint Genome Institute (JGI-PGF)"/>
            <person name="Walter F."/>
            <person name="Albersmeier A."/>
            <person name="Kalinowski J."/>
            <person name="Ruckert C."/>
        </authorList>
    </citation>
    <scope>NUCLEOTIDE SEQUENCE</scope>
    <source>
        <strain evidence="9">JCM 3131</strain>
    </source>
</reference>
<evidence type="ECO:0000256" key="4">
    <source>
        <dbReference type="ARBA" id="ARBA00022827"/>
    </source>
</evidence>
<dbReference type="Gene3D" id="2.40.110.10">
    <property type="entry name" value="Butyryl-CoA Dehydrogenase, subunit A, domain 2"/>
    <property type="match status" value="1"/>
</dbReference>
<feature type="domain" description="Acyl-CoA dehydrogenase/oxidase C-terminal" evidence="6">
    <location>
        <begin position="237"/>
        <end position="389"/>
    </location>
</feature>
<dbReference type="Pfam" id="PF00441">
    <property type="entry name" value="Acyl-CoA_dh_1"/>
    <property type="match status" value="1"/>
</dbReference>
<evidence type="ECO:0000256" key="5">
    <source>
        <dbReference type="RuleBase" id="RU362125"/>
    </source>
</evidence>
<protein>
    <submittedName>
        <fullName evidence="9">Acyl-CoA dehydrogenase</fullName>
    </submittedName>
</protein>
<dbReference type="EMBL" id="BMQK01000006">
    <property type="protein sequence ID" value="GGQ60606.1"/>
    <property type="molecule type" value="Genomic_DNA"/>
</dbReference>
<dbReference type="InterPro" id="IPR036250">
    <property type="entry name" value="AcylCo_DH-like_C"/>
</dbReference>
<keyword evidence="4 5" id="KW-0274">FAD</keyword>
<dbReference type="GO" id="GO:0050660">
    <property type="term" value="F:flavin adenine dinucleotide binding"/>
    <property type="evidence" value="ECO:0007669"/>
    <property type="project" value="InterPro"/>
</dbReference>
<dbReference type="InterPro" id="IPR009075">
    <property type="entry name" value="AcylCo_DH/oxidase_C"/>
</dbReference>
<dbReference type="InterPro" id="IPR013786">
    <property type="entry name" value="AcylCoA_DH/ox_N"/>
</dbReference>
<dbReference type="Proteomes" id="UP000620156">
    <property type="component" value="Unassembled WGS sequence"/>
</dbReference>
<comment type="similarity">
    <text evidence="2 5">Belongs to the acyl-CoA dehydrogenase family.</text>
</comment>